<dbReference type="RefSeq" id="WP_271713663.1">
    <property type="nucleotide sequence ID" value="NZ_AP024169.1"/>
</dbReference>
<accession>A0A7R7IEG9</accession>
<sequence>MASQALSSEQIAAAIKKKRKEKKISQKQLAELIDKTERTVQNYESGQTDFSMSIIKDIAIALDIDFRELLSTPDHQDGKNVGIDGRNSYRNKYMLESFADVINVLFKIQETYDFSMKLDIAKPPEDKEWKASISVDGKGKSKYDMDFCLFLENWKTKMDQLYRGKLSIDRYMDWQAETIAYYTSSPLTPMFERPDLEEYTSELGNQVYRWKNPFATEVDKEK</sequence>
<organism evidence="3 4">
    <name type="scientific">Anaeromicropila herbilytica</name>
    <dbReference type="NCBI Taxonomy" id="2785025"/>
    <lineage>
        <taxon>Bacteria</taxon>
        <taxon>Bacillati</taxon>
        <taxon>Bacillota</taxon>
        <taxon>Clostridia</taxon>
        <taxon>Lachnospirales</taxon>
        <taxon>Lachnospiraceae</taxon>
        <taxon>Anaeromicropila</taxon>
    </lineage>
</organism>
<reference evidence="3 4" key="1">
    <citation type="submission" date="2020-11" db="EMBL/GenBank/DDBJ databases">
        <title>Draft genome sequencing of a Lachnospiraceae strain isolated from anoxic soil subjected to BSD treatment.</title>
        <authorList>
            <person name="Uek A."/>
            <person name="Tonouchi A."/>
        </authorList>
    </citation>
    <scope>NUCLEOTIDE SEQUENCE [LARGE SCALE GENOMIC DNA]</scope>
    <source>
        <strain evidence="3 4">TB5</strain>
    </source>
</reference>
<dbReference type="PROSITE" id="PS50943">
    <property type="entry name" value="HTH_CROC1"/>
    <property type="match status" value="1"/>
</dbReference>
<dbReference type="InterPro" id="IPR001387">
    <property type="entry name" value="Cro/C1-type_HTH"/>
</dbReference>
<keyword evidence="4" id="KW-1185">Reference proteome</keyword>
<evidence type="ECO:0000259" key="2">
    <source>
        <dbReference type="PROSITE" id="PS50943"/>
    </source>
</evidence>
<dbReference type="SUPFAM" id="SSF47413">
    <property type="entry name" value="lambda repressor-like DNA-binding domains"/>
    <property type="match status" value="1"/>
</dbReference>
<dbReference type="EMBL" id="AP024169">
    <property type="protein sequence ID" value="BCN32632.1"/>
    <property type="molecule type" value="Genomic_DNA"/>
</dbReference>
<dbReference type="GO" id="GO:0005829">
    <property type="term" value="C:cytosol"/>
    <property type="evidence" value="ECO:0007669"/>
    <property type="project" value="TreeGrafter"/>
</dbReference>
<dbReference type="Gene3D" id="1.10.260.40">
    <property type="entry name" value="lambda repressor-like DNA-binding domains"/>
    <property type="match status" value="1"/>
</dbReference>
<evidence type="ECO:0000313" key="4">
    <source>
        <dbReference type="Proteomes" id="UP000595897"/>
    </source>
</evidence>
<evidence type="ECO:0000313" key="3">
    <source>
        <dbReference type="EMBL" id="BCN32632.1"/>
    </source>
</evidence>
<proteinExistence type="predicted"/>
<gene>
    <name evidence="3" type="ORF">bsdtb5_39270</name>
</gene>
<dbReference type="GO" id="GO:0003700">
    <property type="term" value="F:DNA-binding transcription factor activity"/>
    <property type="evidence" value="ECO:0007669"/>
    <property type="project" value="TreeGrafter"/>
</dbReference>
<name>A0A7R7IEG9_9FIRM</name>
<feature type="domain" description="HTH cro/C1-type" evidence="2">
    <location>
        <begin position="15"/>
        <end position="69"/>
    </location>
</feature>
<evidence type="ECO:0000256" key="1">
    <source>
        <dbReference type="ARBA" id="ARBA00023125"/>
    </source>
</evidence>
<dbReference type="InterPro" id="IPR050807">
    <property type="entry name" value="TransReg_Diox_bact_type"/>
</dbReference>
<dbReference type="KEGG" id="ahb:bsdtb5_39270"/>
<dbReference type="CDD" id="cd00093">
    <property type="entry name" value="HTH_XRE"/>
    <property type="match status" value="1"/>
</dbReference>
<dbReference type="InterPro" id="IPR010982">
    <property type="entry name" value="Lambda_DNA-bd_dom_sf"/>
</dbReference>
<dbReference type="PANTHER" id="PTHR46797">
    <property type="entry name" value="HTH-TYPE TRANSCRIPTIONAL REGULATOR"/>
    <property type="match status" value="1"/>
</dbReference>
<keyword evidence="1" id="KW-0238">DNA-binding</keyword>
<dbReference type="PANTHER" id="PTHR46797:SF1">
    <property type="entry name" value="METHYLPHOSPHONATE SYNTHASE"/>
    <property type="match status" value="1"/>
</dbReference>
<dbReference type="AlphaFoldDB" id="A0A7R7IEG9"/>
<dbReference type="Pfam" id="PF01381">
    <property type="entry name" value="HTH_3"/>
    <property type="match status" value="1"/>
</dbReference>
<dbReference type="GO" id="GO:0003677">
    <property type="term" value="F:DNA binding"/>
    <property type="evidence" value="ECO:0007669"/>
    <property type="project" value="UniProtKB-KW"/>
</dbReference>
<protein>
    <recommendedName>
        <fullName evidence="2">HTH cro/C1-type domain-containing protein</fullName>
    </recommendedName>
</protein>
<dbReference type="Proteomes" id="UP000595897">
    <property type="component" value="Chromosome"/>
</dbReference>
<dbReference type="SMART" id="SM00530">
    <property type="entry name" value="HTH_XRE"/>
    <property type="match status" value="1"/>
</dbReference>